<dbReference type="AlphaFoldDB" id="A0AAQ3Q4L8"/>
<dbReference type="PANTHER" id="PTHR47076:SF1">
    <property type="entry name" value="NHL DOMAIN PROTEIN"/>
    <property type="match status" value="1"/>
</dbReference>
<feature type="compositionally biased region" description="Gly residues" evidence="1">
    <location>
        <begin position="98"/>
        <end position="110"/>
    </location>
</feature>
<gene>
    <name evidence="2" type="ORF">Cni_G05107</name>
</gene>
<dbReference type="Proteomes" id="UP001327560">
    <property type="component" value="Chromosome 2"/>
</dbReference>
<sequence length="150" mass="16540">MEVETNLDPMDEETLAPRRLCCCFPFSSPWERIDPPAPGERRRWWGGSLAMKAREWSELAAGPRWKTFLRRFRRNPNRGRPATFQYDPLSYTLNFDEGQGGDSPEGGYGGRLDFSARFAAPSPAPGKPSAELGGRDVSPAPPLAGAASGR</sequence>
<accession>A0AAQ3Q4L8</accession>
<evidence type="ECO:0000256" key="1">
    <source>
        <dbReference type="SAM" id="MobiDB-lite"/>
    </source>
</evidence>
<reference evidence="2 3" key="1">
    <citation type="submission" date="2023-10" db="EMBL/GenBank/DDBJ databases">
        <title>Chromosome-scale genome assembly provides insights into flower coloration mechanisms of Canna indica.</title>
        <authorList>
            <person name="Li C."/>
        </authorList>
    </citation>
    <scope>NUCLEOTIDE SEQUENCE [LARGE SCALE GENOMIC DNA]</scope>
    <source>
        <tissue evidence="2">Flower</tissue>
    </source>
</reference>
<dbReference type="EMBL" id="CP136891">
    <property type="protein sequence ID" value="WOK96400.1"/>
    <property type="molecule type" value="Genomic_DNA"/>
</dbReference>
<evidence type="ECO:0000313" key="3">
    <source>
        <dbReference type="Proteomes" id="UP001327560"/>
    </source>
</evidence>
<dbReference type="PANTHER" id="PTHR47076">
    <property type="entry name" value="NHL DOMAIN PROTEIN"/>
    <property type="match status" value="1"/>
</dbReference>
<proteinExistence type="predicted"/>
<organism evidence="2 3">
    <name type="scientific">Canna indica</name>
    <name type="common">Indian-shot</name>
    <dbReference type="NCBI Taxonomy" id="4628"/>
    <lineage>
        <taxon>Eukaryota</taxon>
        <taxon>Viridiplantae</taxon>
        <taxon>Streptophyta</taxon>
        <taxon>Embryophyta</taxon>
        <taxon>Tracheophyta</taxon>
        <taxon>Spermatophyta</taxon>
        <taxon>Magnoliopsida</taxon>
        <taxon>Liliopsida</taxon>
        <taxon>Zingiberales</taxon>
        <taxon>Cannaceae</taxon>
        <taxon>Canna</taxon>
    </lineage>
</organism>
<keyword evidence="3" id="KW-1185">Reference proteome</keyword>
<protein>
    <recommendedName>
        <fullName evidence="4">NHL repeat-containing protein</fullName>
    </recommendedName>
</protein>
<evidence type="ECO:0000313" key="2">
    <source>
        <dbReference type="EMBL" id="WOK96400.1"/>
    </source>
</evidence>
<evidence type="ECO:0008006" key="4">
    <source>
        <dbReference type="Google" id="ProtNLM"/>
    </source>
</evidence>
<feature type="region of interest" description="Disordered" evidence="1">
    <location>
        <begin position="94"/>
        <end position="150"/>
    </location>
</feature>
<name>A0AAQ3Q4L8_9LILI</name>